<reference evidence="1" key="2">
    <citation type="journal article" date="2015" name="Fish Shellfish Immunol.">
        <title>Early steps in the European eel (Anguilla anguilla)-Vibrio vulnificus interaction in the gills: Role of the RtxA13 toxin.</title>
        <authorList>
            <person name="Callol A."/>
            <person name="Pajuelo D."/>
            <person name="Ebbesson L."/>
            <person name="Teles M."/>
            <person name="MacKenzie S."/>
            <person name="Amaro C."/>
        </authorList>
    </citation>
    <scope>NUCLEOTIDE SEQUENCE</scope>
</reference>
<organism evidence="1">
    <name type="scientific">Anguilla anguilla</name>
    <name type="common">European freshwater eel</name>
    <name type="synonym">Muraena anguilla</name>
    <dbReference type="NCBI Taxonomy" id="7936"/>
    <lineage>
        <taxon>Eukaryota</taxon>
        <taxon>Metazoa</taxon>
        <taxon>Chordata</taxon>
        <taxon>Craniata</taxon>
        <taxon>Vertebrata</taxon>
        <taxon>Euteleostomi</taxon>
        <taxon>Actinopterygii</taxon>
        <taxon>Neopterygii</taxon>
        <taxon>Teleostei</taxon>
        <taxon>Anguilliformes</taxon>
        <taxon>Anguillidae</taxon>
        <taxon>Anguilla</taxon>
    </lineage>
</organism>
<reference evidence="1" key="1">
    <citation type="submission" date="2014-11" db="EMBL/GenBank/DDBJ databases">
        <authorList>
            <person name="Amaro Gonzalez C."/>
        </authorList>
    </citation>
    <scope>NUCLEOTIDE SEQUENCE</scope>
</reference>
<dbReference type="EMBL" id="GBXM01055638">
    <property type="protein sequence ID" value="JAH52939.1"/>
    <property type="molecule type" value="Transcribed_RNA"/>
</dbReference>
<sequence length="8" mass="982">MWTVNCTK</sequence>
<protein>
    <submittedName>
        <fullName evidence="1">Uncharacterized protein</fullName>
    </submittedName>
</protein>
<evidence type="ECO:0000313" key="1">
    <source>
        <dbReference type="EMBL" id="JAH52939.1"/>
    </source>
</evidence>
<proteinExistence type="predicted"/>
<name>A0A0E9TGZ3_ANGAN</name>
<accession>A0A0E9TGZ3</accession>